<evidence type="ECO:0000313" key="2">
    <source>
        <dbReference type="Proteomes" id="UP001589627"/>
    </source>
</evidence>
<dbReference type="EMBL" id="JBHLZP010000831">
    <property type="protein sequence ID" value="MFB9839848.1"/>
    <property type="molecule type" value="Genomic_DNA"/>
</dbReference>
<comment type="caution">
    <text evidence="1">The sequence shown here is derived from an EMBL/GenBank/DDBJ whole genome shotgun (WGS) entry which is preliminary data.</text>
</comment>
<evidence type="ECO:0000313" key="1">
    <source>
        <dbReference type="EMBL" id="MFB9839848.1"/>
    </source>
</evidence>
<dbReference type="Proteomes" id="UP001589627">
    <property type="component" value="Unassembled WGS sequence"/>
</dbReference>
<sequence length="85" mass="9206">ARAAHFRPLFEAAPRDAASWRRLLDGDGLDPADARALIVRREFDDGRVWGTTSISLTTLGVDAMTGYDFTAAPGDPAAWRPVPLP</sequence>
<gene>
    <name evidence="1" type="ORF">ACFFNX_47650</name>
</gene>
<organism evidence="1 2">
    <name type="scientific">Actinoallomurus acaciae</name>
    <dbReference type="NCBI Taxonomy" id="502577"/>
    <lineage>
        <taxon>Bacteria</taxon>
        <taxon>Bacillati</taxon>
        <taxon>Actinomycetota</taxon>
        <taxon>Actinomycetes</taxon>
        <taxon>Streptosporangiales</taxon>
        <taxon>Thermomonosporaceae</taxon>
        <taxon>Actinoallomurus</taxon>
    </lineage>
</organism>
<name>A0ABV5YXV1_9ACTN</name>
<protein>
    <submittedName>
        <fullName evidence="1">Uncharacterized protein</fullName>
    </submittedName>
</protein>
<reference evidence="1 2" key="1">
    <citation type="submission" date="2024-09" db="EMBL/GenBank/DDBJ databases">
        <authorList>
            <person name="Sun Q."/>
            <person name="Mori K."/>
        </authorList>
    </citation>
    <scope>NUCLEOTIDE SEQUENCE [LARGE SCALE GENOMIC DNA]</scope>
    <source>
        <strain evidence="1 2">TBRC 0563</strain>
    </source>
</reference>
<feature type="non-terminal residue" evidence="1">
    <location>
        <position position="1"/>
    </location>
</feature>
<keyword evidence="2" id="KW-1185">Reference proteome</keyword>
<proteinExistence type="predicted"/>
<accession>A0ABV5YXV1</accession>